<accession>A0A316VL27</accession>
<dbReference type="AlphaFoldDB" id="A0A316VL27"/>
<evidence type="ECO:0000313" key="2">
    <source>
        <dbReference type="Proteomes" id="UP000245771"/>
    </source>
</evidence>
<reference evidence="1 2" key="1">
    <citation type="journal article" date="2018" name="Mol. Biol. Evol.">
        <title>Broad Genomic Sampling Reveals a Smut Pathogenic Ancestry of the Fungal Clade Ustilaginomycotina.</title>
        <authorList>
            <person name="Kijpornyongpan T."/>
            <person name="Mondo S.J."/>
            <person name="Barry K."/>
            <person name="Sandor L."/>
            <person name="Lee J."/>
            <person name="Lipzen A."/>
            <person name="Pangilinan J."/>
            <person name="LaButti K."/>
            <person name="Hainaut M."/>
            <person name="Henrissat B."/>
            <person name="Grigoriev I.V."/>
            <person name="Spatafora J.W."/>
            <person name="Aime M.C."/>
        </authorList>
    </citation>
    <scope>NUCLEOTIDE SEQUENCE [LARGE SCALE GENOMIC DNA]</scope>
    <source>
        <strain evidence="1 2">MCA 3882</strain>
    </source>
</reference>
<name>A0A316VL27_9BASI</name>
<sequence>MSTTIPGIEAIALVGSRNQRLYLNARVAYQEKQDVNRIRNEMLRLEYAAHCALDVVEERSQTRSANGEVTSSGVSFLGLVLTLEDLAIYALVTSTKLRILLLLTPGEFKVRDLDCITILRAVHTCYLSHIGNPFHALPSPRTGIPHMHLGQSNAQLEIKSDLFDKRIRAIGGW</sequence>
<dbReference type="InterPro" id="IPR011012">
    <property type="entry name" value="Longin-like_dom_sf"/>
</dbReference>
<dbReference type="GO" id="GO:0005737">
    <property type="term" value="C:cytoplasm"/>
    <property type="evidence" value="ECO:0007669"/>
    <property type="project" value="GOC"/>
</dbReference>
<organism evidence="1 2">
    <name type="scientific">Meira miltonrushii</name>
    <dbReference type="NCBI Taxonomy" id="1280837"/>
    <lineage>
        <taxon>Eukaryota</taxon>
        <taxon>Fungi</taxon>
        <taxon>Dikarya</taxon>
        <taxon>Basidiomycota</taxon>
        <taxon>Ustilaginomycotina</taxon>
        <taxon>Exobasidiomycetes</taxon>
        <taxon>Exobasidiales</taxon>
        <taxon>Brachybasidiaceae</taxon>
        <taxon>Meira</taxon>
    </lineage>
</organism>
<dbReference type="Gene3D" id="3.30.450.70">
    <property type="match status" value="1"/>
</dbReference>
<dbReference type="EMBL" id="KZ819602">
    <property type="protein sequence ID" value="PWN37063.1"/>
    <property type="molecule type" value="Genomic_DNA"/>
</dbReference>
<dbReference type="OrthoDB" id="18320at2759"/>
<dbReference type="SUPFAM" id="SSF64356">
    <property type="entry name" value="SNARE-like"/>
    <property type="match status" value="1"/>
</dbReference>
<dbReference type="InParanoid" id="A0A316VL27"/>
<dbReference type="Proteomes" id="UP000245771">
    <property type="component" value="Unassembled WGS sequence"/>
</dbReference>
<dbReference type="PANTHER" id="PTHR12403">
    <property type="entry name" value="TRAFFICKING PROTEIN PARTICLE COMPLEX SUBUNIT 2"/>
    <property type="match status" value="1"/>
</dbReference>
<dbReference type="Pfam" id="PF04628">
    <property type="entry name" value="Sedlin_N"/>
    <property type="match status" value="1"/>
</dbReference>
<dbReference type="FunCoup" id="A0A316VL27">
    <property type="interactions" value="33"/>
</dbReference>
<dbReference type="InterPro" id="IPR006722">
    <property type="entry name" value="Sedlin"/>
</dbReference>
<evidence type="ECO:0000313" key="1">
    <source>
        <dbReference type="EMBL" id="PWN37063.1"/>
    </source>
</evidence>
<proteinExistence type="predicted"/>
<dbReference type="STRING" id="1280837.A0A316VL27"/>
<protein>
    <submittedName>
        <fullName evidence="1">Sedlin</fullName>
    </submittedName>
</protein>
<keyword evidence="2" id="KW-1185">Reference proteome</keyword>
<dbReference type="GO" id="GO:0006888">
    <property type="term" value="P:endoplasmic reticulum to Golgi vesicle-mediated transport"/>
    <property type="evidence" value="ECO:0007669"/>
    <property type="project" value="InterPro"/>
</dbReference>
<gene>
    <name evidence="1" type="ORF">FA14DRAFT_187199</name>
</gene>
<dbReference type="GeneID" id="37023360"/>
<dbReference type="RefSeq" id="XP_025357365.1">
    <property type="nucleotide sequence ID" value="XM_025501579.1"/>
</dbReference>